<protein>
    <recommendedName>
        <fullName evidence="2 7">Phospholipase A2</fullName>
        <ecNumber evidence="2 7">3.1.1.4</ecNumber>
    </recommendedName>
</protein>
<dbReference type="GO" id="GO:0005829">
    <property type="term" value="C:cytosol"/>
    <property type="evidence" value="ECO:0007669"/>
    <property type="project" value="TreeGrafter"/>
</dbReference>
<gene>
    <name evidence="11" type="ORF">CHS0354_001210</name>
</gene>
<dbReference type="PROSITE" id="PS50004">
    <property type="entry name" value="C2"/>
    <property type="match status" value="1"/>
</dbReference>
<evidence type="ECO:0000313" key="11">
    <source>
        <dbReference type="EMBL" id="KAK3580077.1"/>
    </source>
</evidence>
<keyword evidence="12" id="KW-1185">Reference proteome</keyword>
<feature type="domain" description="PLA2c" evidence="10">
    <location>
        <begin position="133"/>
        <end position="752"/>
    </location>
</feature>
<keyword evidence="7" id="KW-0106">Calcium</keyword>
<evidence type="ECO:0000256" key="4">
    <source>
        <dbReference type="ARBA" id="ARBA00022801"/>
    </source>
</evidence>
<dbReference type="GO" id="GO:0005509">
    <property type="term" value="F:calcium ion binding"/>
    <property type="evidence" value="ECO:0007669"/>
    <property type="project" value="TreeGrafter"/>
</dbReference>
<reference evidence="11" key="1">
    <citation type="journal article" date="2021" name="Genome Biol. Evol.">
        <title>A High-Quality Reference Genome for a Parasitic Bivalve with Doubly Uniparental Inheritance (Bivalvia: Unionida).</title>
        <authorList>
            <person name="Smith C.H."/>
        </authorList>
    </citation>
    <scope>NUCLEOTIDE SEQUENCE</scope>
    <source>
        <strain evidence="11">CHS0354</strain>
    </source>
</reference>
<keyword evidence="5 6" id="KW-0443">Lipid metabolism</keyword>
<dbReference type="AlphaFoldDB" id="A0AAE0RUT7"/>
<dbReference type="InterPro" id="IPR000008">
    <property type="entry name" value="C2_dom"/>
</dbReference>
<dbReference type="SMART" id="SM00239">
    <property type="entry name" value="C2"/>
    <property type="match status" value="1"/>
</dbReference>
<comment type="subcellular location">
    <subcellularLocation>
        <location evidence="1">Cytoplasm</location>
    </subcellularLocation>
</comment>
<keyword evidence="6 7" id="KW-0442">Lipid degradation</keyword>
<dbReference type="GO" id="GO:0046475">
    <property type="term" value="P:glycerophospholipid catabolic process"/>
    <property type="evidence" value="ECO:0007669"/>
    <property type="project" value="TreeGrafter"/>
</dbReference>
<dbReference type="Pfam" id="PF01735">
    <property type="entry name" value="PLA2_B"/>
    <property type="match status" value="1"/>
</dbReference>
<dbReference type="InterPro" id="IPR016035">
    <property type="entry name" value="Acyl_Trfase/lysoPLipase"/>
</dbReference>
<dbReference type="PANTHER" id="PTHR10728:SF40">
    <property type="entry name" value="PATATIN FAMILY PROTEIN"/>
    <property type="match status" value="1"/>
</dbReference>
<organism evidence="11 12">
    <name type="scientific">Potamilus streckersoni</name>
    <dbReference type="NCBI Taxonomy" id="2493646"/>
    <lineage>
        <taxon>Eukaryota</taxon>
        <taxon>Metazoa</taxon>
        <taxon>Spiralia</taxon>
        <taxon>Lophotrochozoa</taxon>
        <taxon>Mollusca</taxon>
        <taxon>Bivalvia</taxon>
        <taxon>Autobranchia</taxon>
        <taxon>Heteroconchia</taxon>
        <taxon>Palaeoheterodonta</taxon>
        <taxon>Unionida</taxon>
        <taxon>Unionoidea</taxon>
        <taxon>Unionidae</taxon>
        <taxon>Ambleminae</taxon>
        <taxon>Lampsilini</taxon>
        <taxon>Potamilus</taxon>
    </lineage>
</organism>
<feature type="region of interest" description="Disordered" evidence="8">
    <location>
        <begin position="731"/>
        <end position="757"/>
    </location>
</feature>
<feature type="compositionally biased region" description="Basic and acidic residues" evidence="8">
    <location>
        <begin position="740"/>
        <end position="757"/>
    </location>
</feature>
<dbReference type="SUPFAM" id="SSF49562">
    <property type="entry name" value="C2 domain (Calcium/lipid-binding domain, CaLB)"/>
    <property type="match status" value="1"/>
</dbReference>
<dbReference type="EC" id="3.1.1.4" evidence="2 7"/>
<dbReference type="EMBL" id="JAEAOA010000123">
    <property type="protein sequence ID" value="KAK3580077.1"/>
    <property type="molecule type" value="Genomic_DNA"/>
</dbReference>
<evidence type="ECO:0000259" key="10">
    <source>
        <dbReference type="PROSITE" id="PS51210"/>
    </source>
</evidence>
<accession>A0AAE0RUT7</accession>
<evidence type="ECO:0000256" key="3">
    <source>
        <dbReference type="ARBA" id="ARBA00022490"/>
    </source>
</evidence>
<feature type="domain" description="C2" evidence="9">
    <location>
        <begin position="1"/>
        <end position="119"/>
    </location>
</feature>
<proteinExistence type="predicted"/>
<evidence type="ECO:0000256" key="1">
    <source>
        <dbReference type="ARBA" id="ARBA00004496"/>
    </source>
</evidence>
<dbReference type="GO" id="GO:0005544">
    <property type="term" value="F:calcium-dependent phospholipid binding"/>
    <property type="evidence" value="ECO:0007669"/>
    <property type="project" value="TreeGrafter"/>
</dbReference>
<evidence type="ECO:0000256" key="8">
    <source>
        <dbReference type="SAM" id="MobiDB-lite"/>
    </source>
</evidence>
<evidence type="ECO:0000259" key="9">
    <source>
        <dbReference type="PROSITE" id="PS50004"/>
    </source>
</evidence>
<evidence type="ECO:0000256" key="6">
    <source>
        <dbReference type="PROSITE-ProRule" id="PRU00555"/>
    </source>
</evidence>
<comment type="caution">
    <text evidence="11">The sequence shown here is derived from an EMBL/GenBank/DDBJ whole genome shotgun (WGS) entry which is preliminary data.</text>
</comment>
<keyword evidence="7" id="KW-0479">Metal-binding</keyword>
<comment type="domain">
    <text evidence="7">The N-terminal C2 domain associates with lipid membranes upon calcium binding.</text>
</comment>
<dbReference type="InterPro" id="IPR035892">
    <property type="entry name" value="C2_domain_sf"/>
</dbReference>
<comment type="catalytic activity">
    <reaction evidence="7">
        <text>a 1,2-diacyl-sn-glycero-3-phosphocholine + H2O = a 1-acyl-sn-glycero-3-phosphocholine + a fatty acid + H(+)</text>
        <dbReference type="Rhea" id="RHEA:15801"/>
        <dbReference type="ChEBI" id="CHEBI:15377"/>
        <dbReference type="ChEBI" id="CHEBI:15378"/>
        <dbReference type="ChEBI" id="CHEBI:28868"/>
        <dbReference type="ChEBI" id="CHEBI:57643"/>
        <dbReference type="ChEBI" id="CHEBI:58168"/>
        <dbReference type="EC" id="3.1.1.4"/>
    </reaction>
</comment>
<dbReference type="SUPFAM" id="SSF52151">
    <property type="entry name" value="FabD/lysophospholipase-like"/>
    <property type="match status" value="2"/>
</dbReference>
<dbReference type="Gene3D" id="2.60.40.150">
    <property type="entry name" value="C2 domain"/>
    <property type="match status" value="1"/>
</dbReference>
<reference evidence="11" key="3">
    <citation type="submission" date="2023-05" db="EMBL/GenBank/DDBJ databases">
        <authorList>
            <person name="Smith C.H."/>
        </authorList>
    </citation>
    <scope>NUCLEOTIDE SEQUENCE</scope>
    <source>
        <strain evidence="11">CHS0354</strain>
        <tissue evidence="11">Mantle</tissue>
    </source>
</reference>
<dbReference type="Proteomes" id="UP001195483">
    <property type="component" value="Unassembled WGS sequence"/>
</dbReference>
<keyword evidence="3 7" id="KW-0963">Cytoplasm</keyword>
<evidence type="ECO:0000256" key="5">
    <source>
        <dbReference type="ARBA" id="ARBA00023098"/>
    </source>
</evidence>
<keyword evidence="4 6" id="KW-0378">Hydrolase</keyword>
<evidence type="ECO:0000313" key="12">
    <source>
        <dbReference type="Proteomes" id="UP001195483"/>
    </source>
</evidence>
<dbReference type="InterPro" id="IPR002642">
    <property type="entry name" value="LysoPLipase_cat_dom"/>
</dbReference>
<reference evidence="11" key="2">
    <citation type="journal article" date="2021" name="Genome Biol. Evol.">
        <title>Developing a high-quality reference genome for a parasitic bivalve with doubly uniparental inheritance (Bivalvia: Unionida).</title>
        <authorList>
            <person name="Smith C.H."/>
        </authorList>
    </citation>
    <scope>NUCLEOTIDE SEQUENCE</scope>
    <source>
        <strain evidence="11">CHS0354</strain>
        <tissue evidence="11">Mantle</tissue>
    </source>
</reference>
<dbReference type="PROSITE" id="PS51210">
    <property type="entry name" value="PLA2C"/>
    <property type="match status" value="1"/>
</dbReference>
<dbReference type="Gene3D" id="3.40.1090.10">
    <property type="entry name" value="Cytosolic phospholipase A2 catalytic domain"/>
    <property type="match status" value="1"/>
</dbReference>
<name>A0AAE0RUT7_9BIVA</name>
<dbReference type="PANTHER" id="PTHR10728">
    <property type="entry name" value="CYTOSOLIC PHOSPHOLIPASE A2"/>
    <property type="match status" value="1"/>
</dbReference>
<sequence>MCDPYQKFEVEQRECMILTIKVLCGRKITSGWNDYFDTPDPYITLTIQSAPDGRRMTKTIDNEVNPIWNETFTFLLDENNENIMEVKLMEENYTWDQTLGTATIHINQLEKQTWIKKTIIFNNVSEVDLEMKVTLENNPKLRYTNALCEEEKTFLCRRREKVFEAMREMLGDKGPTCIDEVPTVSVIGSGGGFRAMVGLHGVTKALVDSGILQCTTYLGGLSGSSWYISTLYSHSGWPNMHPGDMQDELKKNISATPLWQRTPQTLYRYLDRILLKRRIGQPVSLADFWGYMIGDMLLNGRMDSKLSDQREKVVDGGVPLPLLTCVHVKKDRSERSFQEWVEFSPFEIGVPKYGIFMKTELFGSEFFMGNLCKQFEEPPLHFLQGIWGSAFSILFKRLVLGSRHSDPVEKIREEIYEQLDEDQWYEGSDNVNSEDRNPAVPMNVSDMASGAINVINPADSKDCEDFVDGPVEVTSRSKTQNKGYWHRFMKGLFVNQTFEFLRTRAGRAGVIHNFMRGLTLRQNYSISPFTSEISEDNIDSCFSADFSAVFEIHPTTFKQLYLVDAGLAYNSPFPLVLRPERHVDIILSFDFSGRPSDSTPPFKELLLAEKWAHIHRVPFPPIDITVFDRQGMNELYIFKHPTDPHCPVVMHFPLVNIEFRKFIRPGVPRKSKEENELADFDIFDDPTTPYSTFNFQYSSYEFDRLSQLTEFNTLLNVAEIKKIFEESIKKKRSLPPKASLEMKDVPKDSGKEREKHK</sequence>
<dbReference type="Pfam" id="PF00168">
    <property type="entry name" value="C2"/>
    <property type="match status" value="1"/>
</dbReference>
<evidence type="ECO:0000256" key="2">
    <source>
        <dbReference type="ARBA" id="ARBA00013278"/>
    </source>
</evidence>
<evidence type="ECO:0000256" key="7">
    <source>
        <dbReference type="RuleBase" id="RU362102"/>
    </source>
</evidence>
<dbReference type="GO" id="GO:0047498">
    <property type="term" value="F:calcium-dependent phospholipase A2 activity"/>
    <property type="evidence" value="ECO:0007669"/>
    <property type="project" value="TreeGrafter"/>
</dbReference>
<dbReference type="SMART" id="SM00022">
    <property type="entry name" value="PLAc"/>
    <property type="match status" value="1"/>
</dbReference>